<feature type="compositionally biased region" description="Basic and acidic residues" evidence="1">
    <location>
        <begin position="79"/>
        <end position="93"/>
    </location>
</feature>
<dbReference type="EMBL" id="JACHLR010000013">
    <property type="protein sequence ID" value="MBB4859639.1"/>
    <property type="molecule type" value="Genomic_DNA"/>
</dbReference>
<feature type="region of interest" description="Disordered" evidence="1">
    <location>
        <begin position="71"/>
        <end position="121"/>
    </location>
</feature>
<keyword evidence="2" id="KW-0689">Ribosomal protein</keyword>
<dbReference type="Proteomes" id="UP000555448">
    <property type="component" value="Unassembled WGS sequence"/>
</dbReference>
<gene>
    <name evidence="2" type="ORF">HNO88_002968</name>
</gene>
<keyword evidence="3" id="KW-1185">Reference proteome</keyword>
<keyword evidence="2" id="KW-0687">Ribonucleoprotein</keyword>
<sequence length="134" mass="14081">MDDETKAAIDAARTEGREAGSKSATERMNKVFASEHYAGREAAAAKLLGKPNLSAEDITELLADMPKAGVPEAPALTEEQQRAAAEEAGRKEMQAALEQNKNSDIDAGGGAPQPDKRAAADAVWDKAYGLKGAR</sequence>
<dbReference type="AlphaFoldDB" id="A0A7W7NXN1"/>
<name>A0A7W7NXN1_9SPHN</name>
<dbReference type="GO" id="GO:0005840">
    <property type="term" value="C:ribosome"/>
    <property type="evidence" value="ECO:0007669"/>
    <property type="project" value="UniProtKB-KW"/>
</dbReference>
<evidence type="ECO:0000313" key="2">
    <source>
        <dbReference type="EMBL" id="MBB4859639.1"/>
    </source>
</evidence>
<accession>A0A7W7NXN1</accession>
<evidence type="ECO:0000256" key="1">
    <source>
        <dbReference type="SAM" id="MobiDB-lite"/>
    </source>
</evidence>
<reference evidence="2 3" key="1">
    <citation type="submission" date="2020-08" db="EMBL/GenBank/DDBJ databases">
        <title>Functional genomics of gut bacteria from endangered species of beetles.</title>
        <authorList>
            <person name="Carlos-Shanley C."/>
        </authorList>
    </citation>
    <scope>NUCLEOTIDE SEQUENCE [LARGE SCALE GENOMIC DNA]</scope>
    <source>
        <strain evidence="2 3">S00245</strain>
    </source>
</reference>
<protein>
    <submittedName>
        <fullName evidence="2">Ribosomal protein L12E/L44/L45/RPP1/RPP2</fullName>
    </submittedName>
</protein>
<organism evidence="2 3">
    <name type="scientific">Novosphingobium chloroacetimidivorans</name>
    <dbReference type="NCBI Taxonomy" id="1428314"/>
    <lineage>
        <taxon>Bacteria</taxon>
        <taxon>Pseudomonadati</taxon>
        <taxon>Pseudomonadota</taxon>
        <taxon>Alphaproteobacteria</taxon>
        <taxon>Sphingomonadales</taxon>
        <taxon>Sphingomonadaceae</taxon>
        <taxon>Novosphingobium</taxon>
    </lineage>
</organism>
<comment type="caution">
    <text evidence="2">The sequence shown here is derived from an EMBL/GenBank/DDBJ whole genome shotgun (WGS) entry which is preliminary data.</text>
</comment>
<dbReference type="RefSeq" id="WP_184246915.1">
    <property type="nucleotide sequence ID" value="NZ_JACHLR010000013.1"/>
</dbReference>
<proteinExistence type="predicted"/>
<feature type="region of interest" description="Disordered" evidence="1">
    <location>
        <begin position="1"/>
        <end position="27"/>
    </location>
</feature>
<evidence type="ECO:0000313" key="3">
    <source>
        <dbReference type="Proteomes" id="UP000555448"/>
    </source>
</evidence>